<organism evidence="1 2">
    <name type="scientific">Portunus trituberculatus</name>
    <name type="common">Swimming crab</name>
    <name type="synonym">Neptunus trituberculatus</name>
    <dbReference type="NCBI Taxonomy" id="210409"/>
    <lineage>
        <taxon>Eukaryota</taxon>
        <taxon>Metazoa</taxon>
        <taxon>Ecdysozoa</taxon>
        <taxon>Arthropoda</taxon>
        <taxon>Crustacea</taxon>
        <taxon>Multicrustacea</taxon>
        <taxon>Malacostraca</taxon>
        <taxon>Eumalacostraca</taxon>
        <taxon>Eucarida</taxon>
        <taxon>Decapoda</taxon>
        <taxon>Pleocyemata</taxon>
        <taxon>Brachyura</taxon>
        <taxon>Eubrachyura</taxon>
        <taxon>Portunoidea</taxon>
        <taxon>Portunidae</taxon>
        <taxon>Portuninae</taxon>
        <taxon>Portunus</taxon>
    </lineage>
</organism>
<accession>A0A5B7G7W3</accession>
<comment type="caution">
    <text evidence="1">The sequence shown here is derived from an EMBL/GenBank/DDBJ whole genome shotgun (WGS) entry which is preliminary data.</text>
</comment>
<proteinExistence type="predicted"/>
<reference evidence="1 2" key="1">
    <citation type="submission" date="2019-05" db="EMBL/GenBank/DDBJ databases">
        <title>Another draft genome of Portunus trituberculatus and its Hox gene families provides insights of decapod evolution.</title>
        <authorList>
            <person name="Jeong J.-H."/>
            <person name="Song I."/>
            <person name="Kim S."/>
            <person name="Choi T."/>
            <person name="Kim D."/>
            <person name="Ryu S."/>
            <person name="Kim W."/>
        </authorList>
    </citation>
    <scope>NUCLEOTIDE SEQUENCE [LARGE SCALE GENOMIC DNA]</scope>
    <source>
        <tissue evidence="1">Muscle</tissue>
    </source>
</reference>
<evidence type="ECO:0000313" key="2">
    <source>
        <dbReference type="Proteomes" id="UP000324222"/>
    </source>
</evidence>
<gene>
    <name evidence="1" type="ORF">E2C01_046487</name>
</gene>
<protein>
    <submittedName>
        <fullName evidence="1">Uncharacterized protein</fullName>
    </submittedName>
</protein>
<evidence type="ECO:0000313" key="1">
    <source>
        <dbReference type="EMBL" id="MPC52614.1"/>
    </source>
</evidence>
<dbReference type="EMBL" id="VSRR010011020">
    <property type="protein sequence ID" value="MPC52614.1"/>
    <property type="molecule type" value="Genomic_DNA"/>
</dbReference>
<sequence length="84" mass="9750">MHYHSYTLAALSLPSHPSTTAPPPLHHLYHHSSTTYYHYIPHHIIPITTVPFHHFLSDYPSHGEADVLPYQLNQSIHIFSWCLQ</sequence>
<dbReference type="Proteomes" id="UP000324222">
    <property type="component" value="Unassembled WGS sequence"/>
</dbReference>
<dbReference type="AlphaFoldDB" id="A0A5B7G7W3"/>
<name>A0A5B7G7W3_PORTR</name>
<keyword evidence="2" id="KW-1185">Reference proteome</keyword>